<dbReference type="Proteomes" id="UP001141552">
    <property type="component" value="Unassembled WGS sequence"/>
</dbReference>
<evidence type="ECO:0000256" key="1">
    <source>
        <dbReference type="SAM" id="MobiDB-lite"/>
    </source>
</evidence>
<reference evidence="3" key="2">
    <citation type="journal article" date="2023" name="Plants (Basel)">
        <title>Annotation of the Turnera subulata (Passifloraceae) Draft Genome Reveals the S-Locus Evolved after the Divergence of Turneroideae from Passifloroideae in a Stepwise Manner.</title>
        <authorList>
            <person name="Henning P.M."/>
            <person name="Roalson E.H."/>
            <person name="Mir W."/>
            <person name="McCubbin A.G."/>
            <person name="Shore J.S."/>
        </authorList>
    </citation>
    <scope>NUCLEOTIDE SEQUENCE</scope>
    <source>
        <strain evidence="3">F60SS</strain>
    </source>
</reference>
<feature type="region of interest" description="Disordered" evidence="1">
    <location>
        <begin position="26"/>
        <end position="53"/>
    </location>
</feature>
<feature type="region of interest" description="Disordered" evidence="1">
    <location>
        <begin position="90"/>
        <end position="111"/>
    </location>
</feature>
<keyword evidence="4" id="KW-1185">Reference proteome</keyword>
<dbReference type="Gene3D" id="1.10.268.20">
    <property type="match status" value="1"/>
</dbReference>
<gene>
    <name evidence="3" type="ORF">Tsubulata_027760</name>
</gene>
<dbReference type="OrthoDB" id="1722382at2759"/>
<sequence length="128" mass="14376">MKNPLSTDEIKPPTMEGIDALLSKHKSSRTSFFHPQRSTPSHSSSSKSSRKMPLSAVTSIIDGLKKFFIEKLKPLEAAYWFNDFVSPALSEKRSSNKKDHHKPLDDADVFISNEPAVTRPLNMLHGQQ</sequence>
<proteinExistence type="predicted"/>
<evidence type="ECO:0000259" key="2">
    <source>
        <dbReference type="Pfam" id="PF16880"/>
    </source>
</evidence>
<protein>
    <recommendedName>
        <fullName evidence="2">EH domain-containing protein</fullName>
    </recommendedName>
</protein>
<organism evidence="3 4">
    <name type="scientific">Turnera subulata</name>
    <dbReference type="NCBI Taxonomy" id="218843"/>
    <lineage>
        <taxon>Eukaryota</taxon>
        <taxon>Viridiplantae</taxon>
        <taxon>Streptophyta</taxon>
        <taxon>Embryophyta</taxon>
        <taxon>Tracheophyta</taxon>
        <taxon>Spermatophyta</taxon>
        <taxon>Magnoliopsida</taxon>
        <taxon>eudicotyledons</taxon>
        <taxon>Gunneridae</taxon>
        <taxon>Pentapetalae</taxon>
        <taxon>rosids</taxon>
        <taxon>fabids</taxon>
        <taxon>Malpighiales</taxon>
        <taxon>Passifloraceae</taxon>
        <taxon>Turnera</taxon>
    </lineage>
</organism>
<reference evidence="3" key="1">
    <citation type="submission" date="2022-02" db="EMBL/GenBank/DDBJ databases">
        <authorList>
            <person name="Henning P.M."/>
            <person name="McCubbin A.G."/>
            <person name="Shore J.S."/>
        </authorList>
    </citation>
    <scope>NUCLEOTIDE SEQUENCE</scope>
    <source>
        <strain evidence="3">F60SS</strain>
        <tissue evidence="3">Leaves</tissue>
    </source>
</reference>
<feature type="domain" description="EH" evidence="2">
    <location>
        <begin position="63"/>
        <end position="91"/>
    </location>
</feature>
<evidence type="ECO:0000313" key="4">
    <source>
        <dbReference type="Proteomes" id="UP001141552"/>
    </source>
</evidence>
<feature type="compositionally biased region" description="Low complexity" evidence="1">
    <location>
        <begin position="38"/>
        <end position="47"/>
    </location>
</feature>
<evidence type="ECO:0000313" key="3">
    <source>
        <dbReference type="EMBL" id="KAJ4846374.1"/>
    </source>
</evidence>
<dbReference type="EMBL" id="JAKUCV010001437">
    <property type="protein sequence ID" value="KAJ4846374.1"/>
    <property type="molecule type" value="Genomic_DNA"/>
</dbReference>
<feature type="compositionally biased region" description="Basic and acidic residues" evidence="1">
    <location>
        <begin position="90"/>
        <end position="105"/>
    </location>
</feature>
<comment type="caution">
    <text evidence="3">The sequence shown here is derived from an EMBL/GenBank/DDBJ whole genome shotgun (WGS) entry which is preliminary data.</text>
</comment>
<name>A0A9Q0JLV7_9ROSI</name>
<dbReference type="Pfam" id="PF16880">
    <property type="entry name" value="EHD_N"/>
    <property type="match status" value="1"/>
</dbReference>
<dbReference type="InterPro" id="IPR031692">
    <property type="entry name" value="EHD_N"/>
</dbReference>
<dbReference type="AlphaFoldDB" id="A0A9Q0JLV7"/>
<accession>A0A9Q0JLV7</accession>